<protein>
    <recommendedName>
        <fullName evidence="2">DNA-3-methyladenine glycosylase II</fullName>
        <ecNumber evidence="2">3.2.2.21</ecNumber>
    </recommendedName>
</protein>
<comment type="caution">
    <text evidence="6">The sequence shown here is derived from an EMBL/GenBank/DDBJ whole genome shotgun (WGS) entry which is preliminary data.</text>
</comment>
<dbReference type="InterPro" id="IPR003265">
    <property type="entry name" value="HhH-GPD_domain"/>
</dbReference>
<reference evidence="7" key="1">
    <citation type="journal article" date="2019" name="Int. J. Syst. Evol. Microbiol.">
        <title>The Global Catalogue of Microorganisms (GCM) 10K type strain sequencing project: providing services to taxonomists for standard genome sequencing and annotation.</title>
        <authorList>
            <consortium name="The Broad Institute Genomics Platform"/>
            <consortium name="The Broad Institute Genome Sequencing Center for Infectious Disease"/>
            <person name="Wu L."/>
            <person name="Ma J."/>
        </authorList>
    </citation>
    <scope>NUCLEOTIDE SEQUENCE [LARGE SCALE GENOMIC DNA]</scope>
    <source>
        <strain evidence="7">JCM 17759</strain>
    </source>
</reference>
<evidence type="ECO:0000259" key="5">
    <source>
        <dbReference type="SMART" id="SM00478"/>
    </source>
</evidence>
<evidence type="ECO:0000256" key="4">
    <source>
        <dbReference type="ARBA" id="ARBA00023204"/>
    </source>
</evidence>
<keyword evidence="3" id="KW-0227">DNA damage</keyword>
<evidence type="ECO:0000256" key="1">
    <source>
        <dbReference type="ARBA" id="ARBA00000086"/>
    </source>
</evidence>
<dbReference type="InterPro" id="IPR011257">
    <property type="entry name" value="DNA_glycosylase"/>
</dbReference>
<dbReference type="CDD" id="cd00056">
    <property type="entry name" value="ENDO3c"/>
    <property type="match status" value="1"/>
</dbReference>
<evidence type="ECO:0000313" key="6">
    <source>
        <dbReference type="EMBL" id="GAA4468542.1"/>
    </source>
</evidence>
<dbReference type="RefSeq" id="WP_345327325.1">
    <property type="nucleotide sequence ID" value="NZ_BAABGA010000099.1"/>
</dbReference>
<dbReference type="Proteomes" id="UP001500840">
    <property type="component" value="Unassembled WGS sequence"/>
</dbReference>
<dbReference type="EC" id="3.2.2.21" evidence="2"/>
<dbReference type="PANTHER" id="PTHR43003">
    <property type="entry name" value="DNA-3-METHYLADENINE GLYCOSYLASE"/>
    <property type="match status" value="1"/>
</dbReference>
<dbReference type="SUPFAM" id="SSF48150">
    <property type="entry name" value="DNA-glycosylase"/>
    <property type="match status" value="1"/>
</dbReference>
<gene>
    <name evidence="6" type="ORF">GCM10023156_59630</name>
</gene>
<keyword evidence="4" id="KW-0234">DNA repair</keyword>
<dbReference type="SMART" id="SM00478">
    <property type="entry name" value="ENDO3c"/>
    <property type="match status" value="1"/>
</dbReference>
<dbReference type="Gene3D" id="1.10.340.30">
    <property type="entry name" value="Hypothetical protein, domain 2"/>
    <property type="match status" value="1"/>
</dbReference>
<evidence type="ECO:0000313" key="7">
    <source>
        <dbReference type="Proteomes" id="UP001500840"/>
    </source>
</evidence>
<dbReference type="EMBL" id="BAABGA010000099">
    <property type="protein sequence ID" value="GAA4468542.1"/>
    <property type="molecule type" value="Genomic_DNA"/>
</dbReference>
<name>A0ABP8NNJ4_9BACT</name>
<sequence>MNRTKPRIFTSRTLKRYCRDLATTEPVFGQIIDRHGYPPMWRRDPSFETLARIILEQQVSLASAQTTFTRLIQQLGSLTPKVIQKADDDVLRGCGVSRQKARYLRELAGAVQSKTLVLEELSLMPDDEVRQSLTAVIGIGHWSASVYLMLALNRTDLFPLGDVALVNSMLHEFALETVSDNKRTPPTPKVVAELEARVQQWSPNRTIAAYMLWHAYIQRKGIVVFA</sequence>
<evidence type="ECO:0000256" key="3">
    <source>
        <dbReference type="ARBA" id="ARBA00022763"/>
    </source>
</evidence>
<proteinExistence type="predicted"/>
<dbReference type="InterPro" id="IPR051912">
    <property type="entry name" value="Alkylbase_DNA_Glycosylase/TA"/>
</dbReference>
<evidence type="ECO:0000256" key="2">
    <source>
        <dbReference type="ARBA" id="ARBA00012000"/>
    </source>
</evidence>
<dbReference type="PANTHER" id="PTHR43003:SF5">
    <property type="entry name" value="DNA-3-METHYLADENINE GLYCOSYLASE"/>
    <property type="match status" value="1"/>
</dbReference>
<feature type="domain" description="HhH-GPD" evidence="5">
    <location>
        <begin position="55"/>
        <end position="217"/>
    </location>
</feature>
<accession>A0ABP8NNJ4</accession>
<dbReference type="Gene3D" id="1.10.1670.40">
    <property type="match status" value="1"/>
</dbReference>
<organism evidence="6 7">
    <name type="scientific">Novipirellula rosea</name>
    <dbReference type="NCBI Taxonomy" id="1031540"/>
    <lineage>
        <taxon>Bacteria</taxon>
        <taxon>Pseudomonadati</taxon>
        <taxon>Planctomycetota</taxon>
        <taxon>Planctomycetia</taxon>
        <taxon>Pirellulales</taxon>
        <taxon>Pirellulaceae</taxon>
        <taxon>Novipirellula</taxon>
    </lineage>
</organism>
<dbReference type="Pfam" id="PF00730">
    <property type="entry name" value="HhH-GPD"/>
    <property type="match status" value="1"/>
</dbReference>
<keyword evidence="7" id="KW-1185">Reference proteome</keyword>
<comment type="catalytic activity">
    <reaction evidence="1">
        <text>Hydrolysis of alkylated DNA, releasing 3-methyladenine, 3-methylguanine, 7-methylguanine and 7-methyladenine.</text>
        <dbReference type="EC" id="3.2.2.21"/>
    </reaction>
</comment>